<gene>
    <name evidence="1" type="ORF">FDF74_02665</name>
</gene>
<proteinExistence type="predicted"/>
<sequence length="326" mass="38379">MKGGNLIIYYEELIKKRPHIVFLGSGASIAAIANGDMYGKKISSMSEFIETSLIKDTIKSIETPINSDNLEEIYCELYDRPEHKELLDKLEKDIEDYFSDFKICDKPTVYDFLILALTKKDLIASFNWDPLLVQAYERVSKITDNLPKIVFLHGNVSLTKDSSIPLLYPLKEKDYYKNNSFIKEGWDILNCYLEKAYIVTIFGYKAPNFDKAAIDMLKKLWKKVEDRDIEKIDIIDISTKEELKKCWSDFTYTHHYSIYNNFFDSTLGRFPRRTCECVFDKVVRYKFVHKNMGFKEDMNFKNIQEFVKPLIEDEKTNKDILKNFYL</sequence>
<accession>A0A6M0R7H5</accession>
<dbReference type="Proteomes" id="UP000473885">
    <property type="component" value="Unassembled WGS sequence"/>
</dbReference>
<evidence type="ECO:0008006" key="3">
    <source>
        <dbReference type="Google" id="ProtNLM"/>
    </source>
</evidence>
<keyword evidence="2" id="KW-1185">Reference proteome</keyword>
<evidence type="ECO:0000313" key="1">
    <source>
        <dbReference type="EMBL" id="NEZ46114.1"/>
    </source>
</evidence>
<dbReference type="AlphaFoldDB" id="A0A6M0R7H5"/>
<organism evidence="1 2">
    <name type="scientific">Clostridium niameyense</name>
    <dbReference type="NCBI Taxonomy" id="1622073"/>
    <lineage>
        <taxon>Bacteria</taxon>
        <taxon>Bacillati</taxon>
        <taxon>Bacillota</taxon>
        <taxon>Clostridia</taxon>
        <taxon>Eubacteriales</taxon>
        <taxon>Clostridiaceae</taxon>
        <taxon>Clostridium</taxon>
    </lineage>
</organism>
<comment type="caution">
    <text evidence="1">The sequence shown here is derived from an EMBL/GenBank/DDBJ whole genome shotgun (WGS) entry which is preliminary data.</text>
</comment>
<dbReference type="EMBL" id="SXDP01000001">
    <property type="protein sequence ID" value="NEZ46114.1"/>
    <property type="molecule type" value="Genomic_DNA"/>
</dbReference>
<protein>
    <recommendedName>
        <fullName evidence="3">SIR2-like domain-containing protein</fullName>
    </recommendedName>
</protein>
<evidence type="ECO:0000313" key="2">
    <source>
        <dbReference type="Proteomes" id="UP000473885"/>
    </source>
</evidence>
<name>A0A6M0R7H5_9CLOT</name>
<reference evidence="1 2" key="1">
    <citation type="submission" date="2019-04" db="EMBL/GenBank/DDBJ databases">
        <title>Genome sequencing of Clostridium botulinum Groups I-IV and Clostridium butyricum.</title>
        <authorList>
            <person name="Brunt J."/>
            <person name="Van Vliet A.H.M."/>
            <person name="Stringer S.C."/>
            <person name="Carter A.T."/>
            <person name="Peck M.W."/>
        </authorList>
    </citation>
    <scope>NUCLEOTIDE SEQUENCE [LARGE SCALE GENOMIC DNA]</scope>
    <source>
        <strain evidence="1 2">IFR 18/094</strain>
    </source>
</reference>